<gene>
    <name evidence="3" type="ORF">M6B38_174275</name>
</gene>
<feature type="compositionally biased region" description="Polar residues" evidence="2">
    <location>
        <begin position="24"/>
        <end position="36"/>
    </location>
</feature>
<evidence type="ECO:0000256" key="2">
    <source>
        <dbReference type="SAM" id="MobiDB-lite"/>
    </source>
</evidence>
<name>A0AAX6EQD8_IRIPA</name>
<dbReference type="AlphaFoldDB" id="A0AAX6EQD8"/>
<evidence type="ECO:0000256" key="1">
    <source>
        <dbReference type="SAM" id="Coils"/>
    </source>
</evidence>
<organism evidence="3 4">
    <name type="scientific">Iris pallida</name>
    <name type="common">Sweet iris</name>
    <dbReference type="NCBI Taxonomy" id="29817"/>
    <lineage>
        <taxon>Eukaryota</taxon>
        <taxon>Viridiplantae</taxon>
        <taxon>Streptophyta</taxon>
        <taxon>Embryophyta</taxon>
        <taxon>Tracheophyta</taxon>
        <taxon>Spermatophyta</taxon>
        <taxon>Magnoliopsida</taxon>
        <taxon>Liliopsida</taxon>
        <taxon>Asparagales</taxon>
        <taxon>Iridaceae</taxon>
        <taxon>Iridoideae</taxon>
        <taxon>Irideae</taxon>
        <taxon>Iris</taxon>
    </lineage>
</organism>
<feature type="coiled-coil region" evidence="1">
    <location>
        <begin position="254"/>
        <end position="281"/>
    </location>
</feature>
<feature type="compositionally biased region" description="Polar residues" evidence="2">
    <location>
        <begin position="172"/>
        <end position="183"/>
    </location>
</feature>
<feature type="compositionally biased region" description="Low complexity" evidence="2">
    <location>
        <begin position="59"/>
        <end position="72"/>
    </location>
</feature>
<reference evidence="3" key="1">
    <citation type="journal article" date="2023" name="GigaByte">
        <title>Genome assembly of the bearded iris, Iris pallida Lam.</title>
        <authorList>
            <person name="Bruccoleri R.E."/>
            <person name="Oakeley E.J."/>
            <person name="Faust A.M.E."/>
            <person name="Altorfer M."/>
            <person name="Dessus-Babus S."/>
            <person name="Burckhardt D."/>
            <person name="Oertli M."/>
            <person name="Naumann U."/>
            <person name="Petersen F."/>
            <person name="Wong J."/>
        </authorList>
    </citation>
    <scope>NUCLEOTIDE SEQUENCE</scope>
    <source>
        <strain evidence="3">GSM-AAB239-AS_SAM_17_03QT</strain>
    </source>
</reference>
<protein>
    <submittedName>
        <fullName evidence="3">Uncharacterized protein</fullName>
    </submittedName>
</protein>
<dbReference type="EMBL" id="JANAVB010034617">
    <property type="protein sequence ID" value="KAJ6806392.1"/>
    <property type="molecule type" value="Genomic_DNA"/>
</dbReference>
<proteinExistence type="predicted"/>
<comment type="caution">
    <text evidence="3">The sequence shown here is derived from an EMBL/GenBank/DDBJ whole genome shotgun (WGS) entry which is preliminary data.</text>
</comment>
<dbReference type="Proteomes" id="UP001140949">
    <property type="component" value="Unassembled WGS sequence"/>
</dbReference>
<feature type="region of interest" description="Disordered" evidence="2">
    <location>
        <begin position="1"/>
        <end position="47"/>
    </location>
</feature>
<feature type="compositionally biased region" description="Polar residues" evidence="2">
    <location>
        <begin position="366"/>
        <end position="376"/>
    </location>
</feature>
<feature type="region of interest" description="Disordered" evidence="2">
    <location>
        <begin position="366"/>
        <end position="391"/>
    </location>
</feature>
<sequence length="514" mass="58050">MAFSASKSASRRGNPERNVPGQLRSRSVSAFPTRNRSGADLPIPPEEFMIKRDNPLFCSSSASSSSLSSLSSPPECETREEDWGRRGRSAARSSGVGSLGKSTRSLSRVDTGRRRLRSVSREPRGSFESDIENGYRSASSSRNKESGTSTHYRECKSEYDWKEQTKNLRTWTSQHPVSKSWDTSSRDHSVEDTGTDAIYETVRSEVRRAVSEIRNDLENAIQRENPAITTTDNIVDIPPELLNPDMVELVTEVRREYVTKLEQSQERARKLRADLAVERQREQELSRILGEIHQAPKSYGSRKCRPKRRASIERLRMSRDLAEEAMNYFDECVSISTFDSSEFSSLEDPQPGMPVGSSRFCQNEGSTFSGSNFGNRDTNHHEDLDNQTQCSLSSTGSELAIRSSCSSTKPAHIHVNNYHDDLGDYDKPRSENCQFSFAREPTEPAVINDDIRQYIKKFGKETRKERTESANARSTYNPEDYDLSSKAEILLLDRIILGNRMESGGLLVCDIRTF</sequence>
<feature type="compositionally biased region" description="Polar residues" evidence="2">
    <location>
        <begin position="136"/>
        <end position="150"/>
    </location>
</feature>
<reference evidence="3" key="2">
    <citation type="submission" date="2023-04" db="EMBL/GenBank/DDBJ databases">
        <authorList>
            <person name="Bruccoleri R.E."/>
            <person name="Oakeley E.J."/>
            <person name="Faust A.-M."/>
            <person name="Dessus-Babus S."/>
            <person name="Altorfer M."/>
            <person name="Burckhardt D."/>
            <person name="Oertli M."/>
            <person name="Naumann U."/>
            <person name="Petersen F."/>
            <person name="Wong J."/>
        </authorList>
    </citation>
    <scope>NUCLEOTIDE SEQUENCE</scope>
    <source>
        <strain evidence="3">GSM-AAB239-AS_SAM_17_03QT</strain>
        <tissue evidence="3">Leaf</tissue>
    </source>
</reference>
<keyword evidence="4" id="KW-1185">Reference proteome</keyword>
<dbReference type="PANTHER" id="PTHR34466:SF3">
    <property type="entry name" value="OS11G0129800 PROTEIN"/>
    <property type="match status" value="1"/>
</dbReference>
<dbReference type="PANTHER" id="PTHR34466">
    <property type="entry name" value="OS11G0129800 PROTEIN"/>
    <property type="match status" value="1"/>
</dbReference>
<keyword evidence="1" id="KW-0175">Coiled coil</keyword>
<feature type="region of interest" description="Disordered" evidence="2">
    <location>
        <begin position="59"/>
        <end position="154"/>
    </location>
</feature>
<evidence type="ECO:0000313" key="3">
    <source>
        <dbReference type="EMBL" id="KAJ6806392.1"/>
    </source>
</evidence>
<feature type="region of interest" description="Disordered" evidence="2">
    <location>
        <begin position="172"/>
        <end position="191"/>
    </location>
</feature>
<evidence type="ECO:0000313" key="4">
    <source>
        <dbReference type="Proteomes" id="UP001140949"/>
    </source>
</evidence>
<accession>A0AAX6EQD8</accession>